<evidence type="ECO:0000256" key="1">
    <source>
        <dbReference type="ARBA" id="ARBA00004123"/>
    </source>
</evidence>
<dbReference type="Gene3D" id="1.10.10.60">
    <property type="entry name" value="Homeodomain-like"/>
    <property type="match status" value="1"/>
</dbReference>
<dbReference type="Pfam" id="PF00569">
    <property type="entry name" value="ZZ"/>
    <property type="match status" value="1"/>
</dbReference>
<proteinExistence type="predicted"/>
<evidence type="ECO:0000259" key="8">
    <source>
        <dbReference type="PROSITE" id="PS50135"/>
    </source>
</evidence>
<evidence type="ECO:0000256" key="3">
    <source>
        <dbReference type="ARBA" id="ARBA00022771"/>
    </source>
</evidence>
<comment type="subcellular location">
    <subcellularLocation>
        <location evidence="1">Nucleus</location>
    </subcellularLocation>
</comment>
<evidence type="ECO:0000256" key="6">
    <source>
        <dbReference type="SAM" id="MobiDB-lite"/>
    </source>
</evidence>
<keyword evidence="4" id="KW-0862">Zinc</keyword>
<dbReference type="GO" id="GO:0008270">
    <property type="term" value="F:zinc ion binding"/>
    <property type="evidence" value="ECO:0007669"/>
    <property type="project" value="UniProtKB-KW"/>
</dbReference>
<evidence type="ECO:0000256" key="2">
    <source>
        <dbReference type="ARBA" id="ARBA00022723"/>
    </source>
</evidence>
<accession>A0A0K2T3X7</accession>
<dbReference type="PROSITE" id="PS50135">
    <property type="entry name" value="ZF_ZZ_2"/>
    <property type="match status" value="1"/>
</dbReference>
<sequence>MSINGEGRELDLMPPNEDVPISQVLDCSYPKSDSPQESFSFETDHEALRSNKDYSTLLKTLAILESQKSQAIKDTELLFEAQKEGLSDPLSIVKRLQSGETWPNIPGKQIVADIPDIQWEKYKIPNSVASKKPETRNGQNTQKGDKTSDGIILVRGRPFDDKKPRTFNQPWTAEEQKRLEELLIEFPSEDVEMERWKKIANALGNRTPIQVQSRIQKYFLKLHKAGLPIPGRLTKSKIRFYKPSSRFQRRNFSKNSTFFPNHNPTVKMNEDEDESMREDDIYYNRPQEEEDEEEDDVEDTDEKLKSSPKYKELTLLRKVRREIESELREGSYVHLGYRCDGCNVEPILGCRWHCTECSNKEVDFCNKCALTIPEIIPHHPKTHKLRPIRLKKKLEGFVDKDYVSNSGNLNYLDTNFMR</sequence>
<dbReference type="CDD" id="cd00167">
    <property type="entry name" value="SANT"/>
    <property type="match status" value="1"/>
</dbReference>
<dbReference type="PANTHER" id="PTHR22705">
    <property type="entry name" value="ZINC FINGER, ZZ DOMAIN CONTAINING 3"/>
    <property type="match status" value="1"/>
</dbReference>
<evidence type="ECO:0000256" key="5">
    <source>
        <dbReference type="PROSITE-ProRule" id="PRU00228"/>
    </source>
</evidence>
<dbReference type="InterPro" id="IPR009057">
    <property type="entry name" value="Homeodomain-like_sf"/>
</dbReference>
<reference evidence="10" key="1">
    <citation type="submission" date="2014-05" db="EMBL/GenBank/DDBJ databases">
        <authorList>
            <person name="Chronopoulou M."/>
        </authorList>
    </citation>
    <scope>NUCLEOTIDE SEQUENCE</scope>
    <source>
        <tissue evidence="10">Whole organism</tissue>
    </source>
</reference>
<feature type="domain" description="Myb-like" evidence="7">
    <location>
        <begin position="163"/>
        <end position="219"/>
    </location>
</feature>
<feature type="domain" description="ZZ-type" evidence="8">
    <location>
        <begin position="334"/>
        <end position="393"/>
    </location>
</feature>
<keyword evidence="3 5" id="KW-0863">Zinc-finger</keyword>
<dbReference type="PROSITE" id="PS50090">
    <property type="entry name" value="MYB_LIKE"/>
    <property type="match status" value="1"/>
</dbReference>
<feature type="compositionally biased region" description="Polar residues" evidence="6">
    <location>
        <begin position="253"/>
        <end position="266"/>
    </location>
</feature>
<dbReference type="Pfam" id="PF00249">
    <property type="entry name" value="Myb_DNA-binding"/>
    <property type="match status" value="1"/>
</dbReference>
<dbReference type="GO" id="GO:0005634">
    <property type="term" value="C:nucleus"/>
    <property type="evidence" value="ECO:0007669"/>
    <property type="project" value="UniProtKB-SubCell"/>
</dbReference>
<dbReference type="AlphaFoldDB" id="A0A0K2T3X7"/>
<organism evidence="10">
    <name type="scientific">Lepeophtheirus salmonis</name>
    <name type="common">Salmon louse</name>
    <name type="synonym">Caligus salmonis</name>
    <dbReference type="NCBI Taxonomy" id="72036"/>
    <lineage>
        <taxon>Eukaryota</taxon>
        <taxon>Metazoa</taxon>
        <taxon>Ecdysozoa</taxon>
        <taxon>Arthropoda</taxon>
        <taxon>Crustacea</taxon>
        <taxon>Multicrustacea</taxon>
        <taxon>Hexanauplia</taxon>
        <taxon>Copepoda</taxon>
        <taxon>Siphonostomatoida</taxon>
        <taxon>Caligidae</taxon>
        <taxon>Lepeophtheirus</taxon>
    </lineage>
</organism>
<name>A0A0K2T3X7_LEPSM</name>
<dbReference type="InterPro" id="IPR037830">
    <property type="entry name" value="ZZZ3"/>
</dbReference>
<dbReference type="SUPFAM" id="SSF46689">
    <property type="entry name" value="Homeodomain-like"/>
    <property type="match status" value="1"/>
</dbReference>
<dbReference type="PANTHER" id="PTHR22705:SF0">
    <property type="entry name" value="ZZ-TYPE ZINC FINGER-CONTAINING PROTEIN 3"/>
    <property type="match status" value="1"/>
</dbReference>
<feature type="domain" description="HTH myb-type" evidence="9">
    <location>
        <begin position="169"/>
        <end position="223"/>
    </location>
</feature>
<evidence type="ECO:0000259" key="7">
    <source>
        <dbReference type="PROSITE" id="PS50090"/>
    </source>
</evidence>
<protein>
    <submittedName>
        <fullName evidence="10">ZZtype zinc fingercontaining protein 3like [Megachile rotundata]</fullName>
    </submittedName>
</protein>
<dbReference type="GO" id="GO:0070461">
    <property type="term" value="C:SAGA-type complex"/>
    <property type="evidence" value="ECO:0007669"/>
    <property type="project" value="UniProtKB-ARBA"/>
</dbReference>
<keyword evidence="2" id="KW-0479">Metal-binding</keyword>
<evidence type="ECO:0000256" key="4">
    <source>
        <dbReference type="ARBA" id="ARBA00022833"/>
    </source>
</evidence>
<dbReference type="EMBL" id="HACA01003423">
    <property type="protein sequence ID" value="CDW20784.1"/>
    <property type="molecule type" value="Transcribed_RNA"/>
</dbReference>
<evidence type="ECO:0000259" key="9">
    <source>
        <dbReference type="PROSITE" id="PS51294"/>
    </source>
</evidence>
<dbReference type="Gene3D" id="3.30.60.90">
    <property type="match status" value="1"/>
</dbReference>
<feature type="region of interest" description="Disordered" evidence="6">
    <location>
        <begin position="128"/>
        <end position="148"/>
    </location>
</feature>
<dbReference type="InterPro" id="IPR017930">
    <property type="entry name" value="Myb_dom"/>
</dbReference>
<evidence type="ECO:0000313" key="10">
    <source>
        <dbReference type="EMBL" id="CDW20784.1"/>
    </source>
</evidence>
<dbReference type="OrthoDB" id="20473at2759"/>
<dbReference type="InterPro" id="IPR000433">
    <property type="entry name" value="Znf_ZZ"/>
</dbReference>
<dbReference type="SMART" id="SM00717">
    <property type="entry name" value="SANT"/>
    <property type="match status" value="1"/>
</dbReference>
<dbReference type="InterPro" id="IPR001005">
    <property type="entry name" value="SANT/Myb"/>
</dbReference>
<dbReference type="SUPFAM" id="SSF57850">
    <property type="entry name" value="RING/U-box"/>
    <property type="match status" value="1"/>
</dbReference>
<dbReference type="InterPro" id="IPR043145">
    <property type="entry name" value="Znf_ZZ_sf"/>
</dbReference>
<feature type="compositionally biased region" description="Acidic residues" evidence="6">
    <location>
        <begin position="288"/>
        <end position="301"/>
    </location>
</feature>
<feature type="region of interest" description="Disordered" evidence="6">
    <location>
        <begin position="252"/>
        <end position="306"/>
    </location>
</feature>
<dbReference type="PROSITE" id="PS51294">
    <property type="entry name" value="HTH_MYB"/>
    <property type="match status" value="1"/>
</dbReference>